<evidence type="ECO:0000313" key="2">
    <source>
        <dbReference type="Proteomes" id="UP000250266"/>
    </source>
</evidence>
<reference evidence="1 2" key="1">
    <citation type="journal article" date="2016" name="Nat. Commun.">
        <title>Ectomycorrhizal ecology is imprinted in the genome of the dominant symbiotic fungus Cenococcum geophilum.</title>
        <authorList>
            <consortium name="DOE Joint Genome Institute"/>
            <person name="Peter M."/>
            <person name="Kohler A."/>
            <person name="Ohm R.A."/>
            <person name="Kuo A."/>
            <person name="Krutzmann J."/>
            <person name="Morin E."/>
            <person name="Arend M."/>
            <person name="Barry K.W."/>
            <person name="Binder M."/>
            <person name="Choi C."/>
            <person name="Clum A."/>
            <person name="Copeland A."/>
            <person name="Grisel N."/>
            <person name="Haridas S."/>
            <person name="Kipfer T."/>
            <person name="LaButti K."/>
            <person name="Lindquist E."/>
            <person name="Lipzen A."/>
            <person name="Maire R."/>
            <person name="Meier B."/>
            <person name="Mihaltcheva S."/>
            <person name="Molinier V."/>
            <person name="Murat C."/>
            <person name="Poggeler S."/>
            <person name="Quandt C.A."/>
            <person name="Sperisen C."/>
            <person name="Tritt A."/>
            <person name="Tisserant E."/>
            <person name="Crous P.W."/>
            <person name="Henrissat B."/>
            <person name="Nehls U."/>
            <person name="Egli S."/>
            <person name="Spatafora J.W."/>
            <person name="Grigoriev I.V."/>
            <person name="Martin F.M."/>
        </authorList>
    </citation>
    <scope>NUCLEOTIDE SEQUENCE [LARGE SCALE GENOMIC DNA]</scope>
    <source>
        <strain evidence="1 2">CBS 459.81</strain>
    </source>
</reference>
<accession>A0A8E2EAJ2</accession>
<evidence type="ECO:0000313" key="1">
    <source>
        <dbReference type="EMBL" id="OCK80023.1"/>
    </source>
</evidence>
<keyword evidence="2" id="KW-1185">Reference proteome</keyword>
<name>A0A8E2EAJ2_9PEZI</name>
<dbReference type="AlphaFoldDB" id="A0A8E2EAJ2"/>
<dbReference type="EMBL" id="KV744977">
    <property type="protein sequence ID" value="OCK80023.1"/>
    <property type="molecule type" value="Genomic_DNA"/>
</dbReference>
<proteinExistence type="predicted"/>
<feature type="non-terminal residue" evidence="1">
    <location>
        <position position="253"/>
    </location>
</feature>
<gene>
    <name evidence="1" type="ORF">K432DRAFT_278809</name>
</gene>
<sequence length="253" mass="25869">NYVSCQPSGATTSTPPAIGTDLSPLYIDLLNSVAGVHFSRRTPSFPRAYSLEQRGPAPSMCCAQGTTCLNLQGLNIPMCYDKFTTNFILADGSYGTISSGEYQSPDGSKANLLTGNYTANGQTGNIYSANESAKPNTATLSIPPQWTGTGVGSAIPISDLASVTVYTTVVPTVIQPTVIPASTVETVISGKTTPVTTDPPSTITAPTTVSVTSVVTSSLAAASTTKHGAAAALGESMTSPFGMGLLSALLYVV</sequence>
<protein>
    <submittedName>
        <fullName evidence="1">Uncharacterized protein</fullName>
    </submittedName>
</protein>
<dbReference type="OrthoDB" id="3438781at2759"/>
<dbReference type="Proteomes" id="UP000250266">
    <property type="component" value="Unassembled WGS sequence"/>
</dbReference>
<organism evidence="1 2">
    <name type="scientific">Lepidopterella palustris CBS 459.81</name>
    <dbReference type="NCBI Taxonomy" id="1314670"/>
    <lineage>
        <taxon>Eukaryota</taxon>
        <taxon>Fungi</taxon>
        <taxon>Dikarya</taxon>
        <taxon>Ascomycota</taxon>
        <taxon>Pezizomycotina</taxon>
        <taxon>Dothideomycetes</taxon>
        <taxon>Pleosporomycetidae</taxon>
        <taxon>Mytilinidiales</taxon>
        <taxon>Argynnaceae</taxon>
        <taxon>Lepidopterella</taxon>
    </lineage>
</organism>
<feature type="non-terminal residue" evidence="1">
    <location>
        <position position="1"/>
    </location>
</feature>